<feature type="transmembrane region" description="Helical" evidence="6">
    <location>
        <begin position="987"/>
        <end position="1011"/>
    </location>
</feature>
<dbReference type="Gene3D" id="2.20.100.10">
    <property type="entry name" value="Thrombospondin type-1 (TSP1) repeat"/>
    <property type="match status" value="9"/>
</dbReference>
<dbReference type="OrthoDB" id="446173at2759"/>
<name>E4X1P1_OIKDI</name>
<keyword evidence="6" id="KW-0472">Membrane</keyword>
<proteinExistence type="predicted"/>
<dbReference type="InterPro" id="IPR001881">
    <property type="entry name" value="EGF-like_Ca-bd_dom"/>
</dbReference>
<feature type="domain" description="EGF-like" evidence="7">
    <location>
        <begin position="584"/>
        <end position="622"/>
    </location>
</feature>
<sequence length="1132" mass="129098">MGIFLFLILHKARSEWQEWESWSDCSASFCGKGIRTRMRDCRRDIFGLNSCSRDGKIQEEACNTHLKECTHNWAQWEYWSQCDVTCGQGVHSAKRSCKDLKTDEIVKIPRNLCEGEASRTKECANLRPCPEWWNFWTQWSDCSVTCGNGAKTRSRSCEHGEIGQNGCSGETNTEMFCATNIRCPSFTSWSQWTICSQSCLGGKRSRTRECESPDNTLLECEGDFAEEESCATGPCPYWAEWGEWGGCSVECGGGDYKRNRECIDGKVGDIGCSSLTDEEAKHCNTHLCPGEEPKQWAPWGQWAKWSFCSKSCGAGQKYRYRACQAFTSDPENWKRKILDKNMCRDEDGEELADCNTQNCPIWSNWNQWSICEANRCLGKGTQFREKNCIGGQPGDNGFDIVEEYKEKRECIFKGCPHPAEWYEWSECSKTCGGGLRFRERPCLNGDPGDVGCEKKELEERDSCKNQSCPKWSRWESWSSCSAECGKGHQRTRRICMDGHVGLDGCLGPFEKRKSCFPLCEKGGTCFPETQTCLCSDSLGWKKKNNYCTRNQACSRCSKNAVCLESGAICKCLPGFAGNGENCRNVDECEKKSHFCESPAQCVDTEGSYFCTCPRGFRLHNERDEICVDIDECLEDLAECSEPEIWKLAGRNIRDELNLYTSKCVNTFGSYDCACNANFHRETGNDICQPSAPALIGLGSEKKVIEIDACFANIYKNDISWQVPFTARGDESIEFMKKPTLSIKAELRNVKKTDPKFLIFYLSDLRVDEIPLDAEWNMTIGEIQIEDSHFSVETLAPKPLKKFFPVILTNRQCLQTINLNTKNLHFHRFSIIVSREEKLNKTELTKLAANLLSISYSSETITQSFLLDIRDFSPDWVKEQREVFNEKNIFTQPGKSKYYALEVLFQAKSNNLTNEMQALLDFTVTKENSFFLNYERESKFGVIFGAFFFVLCFLCGITIFTLVTLCDRFQEKLSQMVNQRRIYDSKKIFWLLVPMTFVLLNLIVVFIATLTANSSDLICSSNGFNWIYFAQILFIIALAKMMFFSTIFKVEMNNKTIASILDQLIFLGGAIITRVPSSYLLYFSYTRCLPPVTVFPTVYFSIYAIFVAQNILLLIIEKDRLEEFFYEPVAAGM</sequence>
<dbReference type="PROSITE" id="PS50026">
    <property type="entry name" value="EGF_3"/>
    <property type="match status" value="1"/>
</dbReference>
<evidence type="ECO:0000256" key="6">
    <source>
        <dbReference type="SAM" id="Phobius"/>
    </source>
</evidence>
<dbReference type="FunFam" id="2.10.25.10:FF:000038">
    <property type="entry name" value="Fibrillin 2"/>
    <property type="match status" value="1"/>
</dbReference>
<evidence type="ECO:0000256" key="2">
    <source>
        <dbReference type="ARBA" id="ARBA00022729"/>
    </source>
</evidence>
<dbReference type="AlphaFoldDB" id="E4X1P1"/>
<keyword evidence="2" id="KW-0732">Signal</keyword>
<evidence type="ECO:0000313" key="9">
    <source>
        <dbReference type="Proteomes" id="UP000001307"/>
    </source>
</evidence>
<dbReference type="PANTHER" id="PTHR22906:SF21">
    <property type="entry name" value="SEMA DOMAIN-CONTAINING PROTEIN"/>
    <property type="match status" value="1"/>
</dbReference>
<dbReference type="InterPro" id="IPR036383">
    <property type="entry name" value="TSP1_rpt_sf"/>
</dbReference>
<dbReference type="SUPFAM" id="SSF57184">
    <property type="entry name" value="Growth factor receptor domain"/>
    <property type="match status" value="1"/>
</dbReference>
<dbReference type="SMART" id="SM00209">
    <property type="entry name" value="TSP1"/>
    <property type="match status" value="9"/>
</dbReference>
<dbReference type="SUPFAM" id="SSF82895">
    <property type="entry name" value="TSP-1 type 1 repeat"/>
    <property type="match status" value="9"/>
</dbReference>
<dbReference type="InterPro" id="IPR049883">
    <property type="entry name" value="NOTCH1_EGF-like"/>
</dbReference>
<evidence type="ECO:0000256" key="1">
    <source>
        <dbReference type="ARBA" id="ARBA00022536"/>
    </source>
</evidence>
<dbReference type="PANTHER" id="PTHR22906">
    <property type="entry name" value="PROPERDIN"/>
    <property type="match status" value="1"/>
</dbReference>
<dbReference type="CDD" id="cd00054">
    <property type="entry name" value="EGF_CA"/>
    <property type="match status" value="1"/>
</dbReference>
<dbReference type="InterPro" id="IPR000152">
    <property type="entry name" value="EGF-type_Asp/Asn_hydroxyl_site"/>
</dbReference>
<dbReference type="InterPro" id="IPR009030">
    <property type="entry name" value="Growth_fac_rcpt_cys_sf"/>
</dbReference>
<protein>
    <recommendedName>
        <fullName evidence="7">EGF-like domain-containing protein</fullName>
    </recommendedName>
</protein>
<evidence type="ECO:0000313" key="8">
    <source>
        <dbReference type="EMBL" id="CBY23358.1"/>
    </source>
</evidence>
<dbReference type="Pfam" id="PF00090">
    <property type="entry name" value="TSP_1"/>
    <property type="match status" value="8"/>
</dbReference>
<feature type="transmembrane region" description="Helical" evidence="6">
    <location>
        <begin position="939"/>
        <end position="966"/>
    </location>
</feature>
<dbReference type="PROSITE" id="PS00010">
    <property type="entry name" value="ASX_HYDROXYL"/>
    <property type="match status" value="1"/>
</dbReference>
<dbReference type="InParanoid" id="E4X1P1"/>
<feature type="transmembrane region" description="Helical" evidence="6">
    <location>
        <begin position="1063"/>
        <end position="1084"/>
    </location>
</feature>
<dbReference type="InterPro" id="IPR000884">
    <property type="entry name" value="TSP1_rpt"/>
</dbReference>
<gene>
    <name evidence="8" type="ORF">GSOID_T00015790001</name>
</gene>
<keyword evidence="6" id="KW-0812">Transmembrane</keyword>
<reference evidence="8" key="1">
    <citation type="journal article" date="2010" name="Science">
        <title>Plasticity of animal genome architecture unmasked by rapid evolution of a pelagic tunicate.</title>
        <authorList>
            <person name="Denoeud F."/>
            <person name="Henriet S."/>
            <person name="Mungpakdee S."/>
            <person name="Aury J.M."/>
            <person name="Da Silva C."/>
            <person name="Brinkmann H."/>
            <person name="Mikhaleva J."/>
            <person name="Olsen L.C."/>
            <person name="Jubin C."/>
            <person name="Canestro C."/>
            <person name="Bouquet J.M."/>
            <person name="Danks G."/>
            <person name="Poulain J."/>
            <person name="Campsteijn C."/>
            <person name="Adamski M."/>
            <person name="Cross I."/>
            <person name="Yadetie F."/>
            <person name="Muffato M."/>
            <person name="Louis A."/>
            <person name="Butcher S."/>
            <person name="Tsagkogeorga G."/>
            <person name="Konrad A."/>
            <person name="Singh S."/>
            <person name="Jensen M.F."/>
            <person name="Cong E.H."/>
            <person name="Eikeseth-Otteraa H."/>
            <person name="Noel B."/>
            <person name="Anthouard V."/>
            <person name="Porcel B.M."/>
            <person name="Kachouri-Lafond R."/>
            <person name="Nishino A."/>
            <person name="Ugolini M."/>
            <person name="Chourrout P."/>
            <person name="Nishida H."/>
            <person name="Aasland R."/>
            <person name="Huzurbazar S."/>
            <person name="Westhof E."/>
            <person name="Delsuc F."/>
            <person name="Lehrach H."/>
            <person name="Reinhardt R."/>
            <person name="Weissenbach J."/>
            <person name="Roy S.W."/>
            <person name="Artiguenave F."/>
            <person name="Postlethwait J.H."/>
            <person name="Manak J.R."/>
            <person name="Thompson E.M."/>
            <person name="Jaillon O."/>
            <person name="Du Pasquier L."/>
            <person name="Boudinot P."/>
            <person name="Liberles D.A."/>
            <person name="Volff J.N."/>
            <person name="Philippe H."/>
            <person name="Lenhard B."/>
            <person name="Roest Crollius H."/>
            <person name="Wincker P."/>
            <person name="Chourrout D."/>
        </authorList>
    </citation>
    <scope>NUCLEOTIDE SEQUENCE [LARGE SCALE GENOMIC DNA]</scope>
</reference>
<dbReference type="SMART" id="SM00181">
    <property type="entry name" value="EGF"/>
    <property type="match status" value="4"/>
</dbReference>
<dbReference type="EMBL" id="FN653021">
    <property type="protein sequence ID" value="CBY23358.1"/>
    <property type="molecule type" value="Genomic_DNA"/>
</dbReference>
<dbReference type="InterPro" id="IPR018097">
    <property type="entry name" value="EGF_Ca-bd_CS"/>
</dbReference>
<feature type="transmembrane region" description="Helical" evidence="6">
    <location>
        <begin position="1023"/>
        <end position="1042"/>
    </location>
</feature>
<feature type="transmembrane region" description="Helical" evidence="6">
    <location>
        <begin position="1096"/>
        <end position="1115"/>
    </location>
</feature>
<evidence type="ECO:0000256" key="5">
    <source>
        <dbReference type="PROSITE-ProRule" id="PRU00076"/>
    </source>
</evidence>
<dbReference type="Pfam" id="PF07645">
    <property type="entry name" value="EGF_CA"/>
    <property type="match status" value="2"/>
</dbReference>
<dbReference type="InterPro" id="IPR000742">
    <property type="entry name" value="EGF"/>
</dbReference>
<dbReference type="PROSITE" id="PS50092">
    <property type="entry name" value="TSP1"/>
    <property type="match status" value="8"/>
</dbReference>
<dbReference type="Proteomes" id="UP000001307">
    <property type="component" value="Unassembled WGS sequence"/>
</dbReference>
<keyword evidence="1 5" id="KW-0245">EGF-like domain</keyword>
<dbReference type="Gene3D" id="2.10.25.10">
    <property type="entry name" value="Laminin"/>
    <property type="match status" value="2"/>
</dbReference>
<dbReference type="GO" id="GO:0005509">
    <property type="term" value="F:calcium ion binding"/>
    <property type="evidence" value="ECO:0007669"/>
    <property type="project" value="InterPro"/>
</dbReference>
<keyword evidence="9" id="KW-1185">Reference proteome</keyword>
<comment type="caution">
    <text evidence="5">Lacks conserved residue(s) required for the propagation of feature annotation.</text>
</comment>
<dbReference type="InterPro" id="IPR052065">
    <property type="entry name" value="Compl_asym_regulator"/>
</dbReference>
<keyword evidence="6" id="KW-1133">Transmembrane helix</keyword>
<keyword evidence="4" id="KW-1015">Disulfide bond</keyword>
<dbReference type="PROSITE" id="PS01187">
    <property type="entry name" value="EGF_CA"/>
    <property type="match status" value="1"/>
</dbReference>
<accession>E4X1P1</accession>
<evidence type="ECO:0000256" key="3">
    <source>
        <dbReference type="ARBA" id="ARBA00022737"/>
    </source>
</evidence>
<dbReference type="SMART" id="SM00179">
    <property type="entry name" value="EGF_CA"/>
    <property type="match status" value="2"/>
</dbReference>
<keyword evidence="3" id="KW-0677">Repeat</keyword>
<evidence type="ECO:0000256" key="4">
    <source>
        <dbReference type="ARBA" id="ARBA00023157"/>
    </source>
</evidence>
<dbReference type="PROSITE" id="PS01186">
    <property type="entry name" value="EGF_2"/>
    <property type="match status" value="1"/>
</dbReference>
<organism evidence="8">
    <name type="scientific">Oikopleura dioica</name>
    <name type="common">Tunicate</name>
    <dbReference type="NCBI Taxonomy" id="34765"/>
    <lineage>
        <taxon>Eukaryota</taxon>
        <taxon>Metazoa</taxon>
        <taxon>Chordata</taxon>
        <taxon>Tunicata</taxon>
        <taxon>Appendicularia</taxon>
        <taxon>Copelata</taxon>
        <taxon>Oikopleuridae</taxon>
        <taxon>Oikopleura</taxon>
    </lineage>
</organism>
<evidence type="ECO:0000259" key="7">
    <source>
        <dbReference type="PROSITE" id="PS50026"/>
    </source>
</evidence>